<reference evidence="2 3" key="1">
    <citation type="submission" date="2016-11" db="EMBL/GenBank/DDBJ databases">
        <title>Study of marine rhodopsin-containing bacteria.</title>
        <authorList>
            <person name="Yoshizawa S."/>
            <person name="Kumagai Y."/>
            <person name="Kogure K."/>
        </authorList>
    </citation>
    <scope>NUCLEOTIDE SEQUENCE [LARGE SCALE GENOMIC DNA]</scope>
    <source>
        <strain evidence="2 3">SAORIC-28</strain>
    </source>
</reference>
<dbReference type="PANTHER" id="PTHR39200:SF1">
    <property type="entry name" value="AUTO-TRANSPORTER ADHESIN HEAD GIN DOMAIN-CONTAINING PROTEIN-RELATED"/>
    <property type="match status" value="1"/>
</dbReference>
<evidence type="ECO:0000313" key="2">
    <source>
        <dbReference type="EMBL" id="PAP76273.1"/>
    </source>
</evidence>
<dbReference type="PANTHER" id="PTHR39200">
    <property type="entry name" value="HYPOTHETICAL EXPORTED PROTEIN"/>
    <property type="match status" value="1"/>
</dbReference>
<comment type="caution">
    <text evidence="2">The sequence shown here is derived from an EMBL/GenBank/DDBJ whole genome shotgun (WGS) entry which is preliminary data.</text>
</comment>
<feature type="domain" description="Putative auto-transporter adhesin head GIN" evidence="1">
    <location>
        <begin position="61"/>
        <end position="221"/>
    </location>
</feature>
<evidence type="ECO:0000259" key="1">
    <source>
        <dbReference type="Pfam" id="PF10988"/>
    </source>
</evidence>
<organism evidence="2 3">
    <name type="scientific">Rubrivirga marina</name>
    <dbReference type="NCBI Taxonomy" id="1196024"/>
    <lineage>
        <taxon>Bacteria</taxon>
        <taxon>Pseudomonadati</taxon>
        <taxon>Rhodothermota</taxon>
        <taxon>Rhodothermia</taxon>
        <taxon>Rhodothermales</taxon>
        <taxon>Rubricoccaceae</taxon>
        <taxon>Rubrivirga</taxon>
    </lineage>
</organism>
<proteinExistence type="predicted"/>
<dbReference type="RefSeq" id="WP_179299514.1">
    <property type="nucleotide sequence ID" value="NZ_MQWD01000001.1"/>
</dbReference>
<dbReference type="AlphaFoldDB" id="A0A271IYI1"/>
<name>A0A271IYI1_9BACT</name>
<evidence type="ECO:0000313" key="3">
    <source>
        <dbReference type="Proteomes" id="UP000216339"/>
    </source>
</evidence>
<dbReference type="Proteomes" id="UP000216339">
    <property type="component" value="Unassembled WGS sequence"/>
</dbReference>
<keyword evidence="3" id="KW-1185">Reference proteome</keyword>
<dbReference type="PROSITE" id="PS51257">
    <property type="entry name" value="PROKAR_LIPOPROTEIN"/>
    <property type="match status" value="1"/>
</dbReference>
<gene>
    <name evidence="2" type="ORF">BSZ37_07350</name>
</gene>
<dbReference type="Gene3D" id="2.160.20.120">
    <property type="match status" value="1"/>
</dbReference>
<sequence length="238" mass="24278">MRALLLLLAVLTTGCFNVSTDGERVEGSGTEGRRTVDADGVREVRLAAPGTLVITPGAAPLVIEGDDNLVDRLEVEVDDGELSIQVPPGASFRLDRPLRMRIGVERLEGVEVAGSGRVEASDVQTDDLDAAIAGAGALALDGLRAEAVDVRVAGSGDVTLSGRAGRLDVEIAGSGDVDASGLAAGEASVSVAGSGDVTVRVEKALDVEIMGSGDVHYFGSPTVSRRVMGSGDVSRRGD</sequence>
<dbReference type="InterPro" id="IPR021255">
    <property type="entry name" value="DUF2807"/>
</dbReference>
<dbReference type="EMBL" id="MQWD01000001">
    <property type="protein sequence ID" value="PAP76273.1"/>
    <property type="molecule type" value="Genomic_DNA"/>
</dbReference>
<protein>
    <recommendedName>
        <fullName evidence="1">Putative auto-transporter adhesin head GIN domain-containing protein</fullName>
    </recommendedName>
</protein>
<dbReference type="Pfam" id="PF10988">
    <property type="entry name" value="DUF2807"/>
    <property type="match status" value="1"/>
</dbReference>
<accession>A0A271IYI1</accession>